<dbReference type="KEGG" id="coh:EAV92_15250"/>
<feature type="domain" description="Glycosyl transferase family 1" evidence="1">
    <location>
        <begin position="189"/>
        <end position="348"/>
    </location>
</feature>
<dbReference type="Gene3D" id="3.40.50.2000">
    <property type="entry name" value="Glycogen Phosphorylase B"/>
    <property type="match status" value="2"/>
</dbReference>
<dbReference type="AlphaFoldDB" id="A0A3G3JZY4"/>
<evidence type="ECO:0000259" key="1">
    <source>
        <dbReference type="Pfam" id="PF00534"/>
    </source>
</evidence>
<name>A0A3G3JZY4_9BACL</name>
<dbReference type="InterPro" id="IPR001296">
    <property type="entry name" value="Glyco_trans_1"/>
</dbReference>
<dbReference type="PANTHER" id="PTHR45947:SF3">
    <property type="entry name" value="SULFOQUINOVOSYL TRANSFERASE SQD2"/>
    <property type="match status" value="1"/>
</dbReference>
<dbReference type="RefSeq" id="WP_123041898.1">
    <property type="nucleotide sequence ID" value="NZ_CP033433.1"/>
</dbReference>
<keyword evidence="3" id="KW-1185">Reference proteome</keyword>
<accession>A0A3G3JZY4</accession>
<reference evidence="2 3" key="1">
    <citation type="submission" date="2018-10" db="EMBL/GenBank/DDBJ databases">
        <title>Genome Sequence of Cohnella sp.</title>
        <authorList>
            <person name="Srinivasan S."/>
            <person name="Kim M.K."/>
        </authorList>
    </citation>
    <scope>NUCLEOTIDE SEQUENCE [LARGE SCALE GENOMIC DNA]</scope>
    <source>
        <strain evidence="2 3">18JY8-7</strain>
    </source>
</reference>
<dbReference type="EMBL" id="CP033433">
    <property type="protein sequence ID" value="AYQ73814.1"/>
    <property type="molecule type" value="Genomic_DNA"/>
</dbReference>
<dbReference type="InterPro" id="IPR050194">
    <property type="entry name" value="Glycosyltransferase_grp1"/>
</dbReference>
<protein>
    <submittedName>
        <fullName evidence="2">Glycosyltransferase family 1 protein</fullName>
    </submittedName>
</protein>
<gene>
    <name evidence="2" type="ORF">EAV92_15250</name>
</gene>
<evidence type="ECO:0000313" key="3">
    <source>
        <dbReference type="Proteomes" id="UP000269097"/>
    </source>
</evidence>
<dbReference type="GO" id="GO:0016757">
    <property type="term" value="F:glycosyltransferase activity"/>
    <property type="evidence" value="ECO:0007669"/>
    <property type="project" value="InterPro"/>
</dbReference>
<dbReference type="PANTHER" id="PTHR45947">
    <property type="entry name" value="SULFOQUINOVOSYL TRANSFERASE SQD2"/>
    <property type="match status" value="1"/>
</dbReference>
<sequence>MKVLFLTNIPSPYRIDFFNELGKRCELTVWFQARNESNREWEIEGLGRHFRYQFLKGRTFGLDKHLNLSILRELNAEPFDAYIMGCYSSPTEMLAIHWLKLRRKPFILNSDGGFPGNDRWLQRKLKTYLISSAALWLSSGSSCTRYLEHYGAAADRIREYPLSSTVLSGEELQPLAPEEKAELKRKGNLEGVVLLAVGQFIPRKGLDVLLRAFAKLQRELPEGKASLLLIGGGPEEARYEEIIREEGIRGVTIKRFLQKNELLPYWKLADAFVLPTRYDVWGLVFNEAAAFGLPIVTTDRAGAAGDLVRDGENGFVVPAEDTEELARALRRLAEDIDLRQQFSRRSREISELYSMDRMVDAHAAILEGWRTEREVASREHLYLDS</sequence>
<dbReference type="Pfam" id="PF00534">
    <property type="entry name" value="Glycos_transf_1"/>
    <property type="match status" value="1"/>
</dbReference>
<proteinExistence type="predicted"/>
<dbReference type="SUPFAM" id="SSF53756">
    <property type="entry name" value="UDP-Glycosyltransferase/glycogen phosphorylase"/>
    <property type="match status" value="1"/>
</dbReference>
<keyword evidence="2" id="KW-0808">Transferase</keyword>
<dbReference type="CDD" id="cd03801">
    <property type="entry name" value="GT4_PimA-like"/>
    <property type="match status" value="1"/>
</dbReference>
<dbReference type="Proteomes" id="UP000269097">
    <property type="component" value="Chromosome"/>
</dbReference>
<organism evidence="2 3">
    <name type="scientific">Cohnella candidum</name>
    <dbReference type="NCBI Taxonomy" id="2674991"/>
    <lineage>
        <taxon>Bacteria</taxon>
        <taxon>Bacillati</taxon>
        <taxon>Bacillota</taxon>
        <taxon>Bacilli</taxon>
        <taxon>Bacillales</taxon>
        <taxon>Paenibacillaceae</taxon>
        <taxon>Cohnella</taxon>
    </lineage>
</organism>
<evidence type="ECO:0000313" key="2">
    <source>
        <dbReference type="EMBL" id="AYQ73814.1"/>
    </source>
</evidence>